<evidence type="ECO:0000313" key="2">
    <source>
        <dbReference type="Proteomes" id="UP001279553"/>
    </source>
</evidence>
<gene>
    <name evidence="1" type="ORF">SIL87_16315</name>
</gene>
<keyword evidence="2" id="KW-1185">Reference proteome</keyword>
<sequence length="43" mass="4521">MDRQRLARWVLVGMALLGLGALAVAFGTALGPARPIAPTMTTR</sequence>
<comment type="caution">
    <text evidence="1">The sequence shown here is derived from an EMBL/GenBank/DDBJ whole genome shotgun (WGS) entry which is preliminary data.</text>
</comment>
<organism evidence="1 2">
    <name type="scientific">Acidiphilium acidophilum</name>
    <name type="common">Thiobacillus acidophilus</name>
    <dbReference type="NCBI Taxonomy" id="76588"/>
    <lineage>
        <taxon>Bacteria</taxon>
        <taxon>Pseudomonadati</taxon>
        <taxon>Pseudomonadota</taxon>
        <taxon>Alphaproteobacteria</taxon>
        <taxon>Acetobacterales</taxon>
        <taxon>Acidocellaceae</taxon>
        <taxon>Acidiphilium</taxon>
    </lineage>
</organism>
<name>A0AAW9DWD4_ACIAO</name>
<reference evidence="1 2" key="1">
    <citation type="submission" date="2023-11" db="EMBL/GenBank/DDBJ databases">
        <title>MicrobeMod: A computational toolkit for identifying prokaryotic methylation and restriction-modification with nanopore sequencing.</title>
        <authorList>
            <person name="Crits-Christoph A."/>
            <person name="Kang S.C."/>
            <person name="Lee H."/>
            <person name="Ostrov N."/>
        </authorList>
    </citation>
    <scope>NUCLEOTIDE SEQUENCE [LARGE SCALE GENOMIC DNA]</scope>
    <source>
        <strain evidence="1 2">DSMZ 700</strain>
    </source>
</reference>
<proteinExistence type="predicted"/>
<dbReference type="Proteomes" id="UP001279553">
    <property type="component" value="Unassembled WGS sequence"/>
</dbReference>
<dbReference type="EMBL" id="JAWXYB010000018">
    <property type="protein sequence ID" value="MDX5932322.1"/>
    <property type="molecule type" value="Genomic_DNA"/>
</dbReference>
<protein>
    <submittedName>
        <fullName evidence="1">Uncharacterized protein</fullName>
    </submittedName>
</protein>
<accession>A0AAW9DWD4</accession>
<dbReference type="RefSeq" id="WP_319615166.1">
    <property type="nucleotide sequence ID" value="NZ_JAWXYB010000018.1"/>
</dbReference>
<evidence type="ECO:0000313" key="1">
    <source>
        <dbReference type="EMBL" id="MDX5932322.1"/>
    </source>
</evidence>
<dbReference type="AlphaFoldDB" id="A0AAW9DWD4"/>